<organism evidence="8 9">
    <name type="scientific">Methanospirillum stamsii</name>
    <dbReference type="NCBI Taxonomy" id="1277351"/>
    <lineage>
        <taxon>Archaea</taxon>
        <taxon>Methanobacteriati</taxon>
        <taxon>Methanobacteriota</taxon>
        <taxon>Stenosarchaea group</taxon>
        <taxon>Methanomicrobia</taxon>
        <taxon>Methanomicrobiales</taxon>
        <taxon>Methanospirillaceae</taxon>
        <taxon>Methanospirillum</taxon>
    </lineage>
</organism>
<gene>
    <name evidence="8" type="ORF">DLD82_15580</name>
</gene>
<evidence type="ECO:0000313" key="8">
    <source>
        <dbReference type="EMBL" id="PWR70491.1"/>
    </source>
</evidence>
<dbReference type="PROSITE" id="PS50850">
    <property type="entry name" value="MFS"/>
    <property type="match status" value="1"/>
</dbReference>
<feature type="transmembrane region" description="Helical" evidence="6">
    <location>
        <begin position="83"/>
        <end position="105"/>
    </location>
</feature>
<sequence length="390" mass="42062">MNASLTPVVDTNTRSRIFFSLYAAVFCAMIGVGIVIPLLPRYAVTMGATGIWIGTIFSAFALARILFLPVFGRMSDNYGRKKLILIGLSSYAILSAFYLLAGTVYELTALRFFHGMASAMILPIAIAYISDIAPVDEEGKFIGSFVSSIYLGMSFGPFIGGVISDLFSMNAVFFAMAFFSLLALTTSFYYLPDISCKPAIKSSFRDIIFHKALQGPILYQLMYALANGTFMVFLPIVAIQDPEISSSETGLIILVSVISTPVFQHFFSRISDSFRHYHLIGAGVLMIGISLLMVPVTSGIEFYLFSALLLGIGRGLSLPALFALVTCAGREIGQGSASGMVNTSLALGLIIAPLLSGLVMDCSGISMVFYLSGCITLVCTGVFLKLDRRK</sequence>
<dbReference type="GO" id="GO:0016020">
    <property type="term" value="C:membrane"/>
    <property type="evidence" value="ECO:0007669"/>
    <property type="project" value="UniProtKB-SubCell"/>
</dbReference>
<dbReference type="Gene3D" id="1.20.1250.20">
    <property type="entry name" value="MFS general substrate transporter like domains"/>
    <property type="match status" value="1"/>
</dbReference>
<feature type="transmembrane region" description="Helical" evidence="6">
    <location>
        <begin position="111"/>
        <end position="129"/>
    </location>
</feature>
<dbReference type="EMBL" id="QGMZ01000041">
    <property type="protein sequence ID" value="PWR70491.1"/>
    <property type="molecule type" value="Genomic_DNA"/>
</dbReference>
<keyword evidence="5 6" id="KW-0472">Membrane</keyword>
<feature type="transmembrane region" description="Helical" evidence="6">
    <location>
        <begin position="141"/>
        <end position="163"/>
    </location>
</feature>
<evidence type="ECO:0000256" key="2">
    <source>
        <dbReference type="ARBA" id="ARBA00022448"/>
    </source>
</evidence>
<dbReference type="InterPro" id="IPR036259">
    <property type="entry name" value="MFS_trans_sf"/>
</dbReference>
<dbReference type="AlphaFoldDB" id="A0A2V2N4R4"/>
<keyword evidence="3 6" id="KW-0812">Transmembrane</keyword>
<evidence type="ECO:0000259" key="7">
    <source>
        <dbReference type="PROSITE" id="PS50850"/>
    </source>
</evidence>
<dbReference type="InterPro" id="IPR011701">
    <property type="entry name" value="MFS"/>
</dbReference>
<dbReference type="PANTHER" id="PTHR23506">
    <property type="entry name" value="GH10249P"/>
    <property type="match status" value="1"/>
</dbReference>
<feature type="transmembrane region" description="Helical" evidence="6">
    <location>
        <begin position="250"/>
        <end position="267"/>
    </location>
</feature>
<name>A0A2V2N4R4_9EURY</name>
<keyword evidence="2" id="KW-0813">Transport</keyword>
<keyword evidence="9" id="KW-1185">Reference proteome</keyword>
<dbReference type="SUPFAM" id="SSF103473">
    <property type="entry name" value="MFS general substrate transporter"/>
    <property type="match status" value="1"/>
</dbReference>
<feature type="transmembrane region" description="Helical" evidence="6">
    <location>
        <begin position="339"/>
        <end position="359"/>
    </location>
</feature>
<dbReference type="Proteomes" id="UP000245934">
    <property type="component" value="Unassembled WGS sequence"/>
</dbReference>
<dbReference type="InterPro" id="IPR001958">
    <property type="entry name" value="Tet-R_TetA/multi-R_MdtG-like"/>
</dbReference>
<comment type="caution">
    <text evidence="8">The sequence shown here is derived from an EMBL/GenBank/DDBJ whole genome shotgun (WGS) entry which is preliminary data.</text>
</comment>
<dbReference type="GeneID" id="97610265"/>
<feature type="domain" description="Major facilitator superfamily (MFS) profile" evidence="7">
    <location>
        <begin position="17"/>
        <end position="390"/>
    </location>
</feature>
<dbReference type="OrthoDB" id="117970at2157"/>
<dbReference type="RefSeq" id="WP_109942052.1">
    <property type="nucleotide sequence ID" value="NZ_CP176366.1"/>
</dbReference>
<dbReference type="InterPro" id="IPR020846">
    <property type="entry name" value="MFS_dom"/>
</dbReference>
<feature type="transmembrane region" description="Helical" evidence="6">
    <location>
        <begin position="279"/>
        <end position="296"/>
    </location>
</feature>
<evidence type="ECO:0000256" key="1">
    <source>
        <dbReference type="ARBA" id="ARBA00004141"/>
    </source>
</evidence>
<protein>
    <submittedName>
        <fullName evidence="8">MFS transporter</fullName>
    </submittedName>
</protein>
<evidence type="ECO:0000256" key="5">
    <source>
        <dbReference type="ARBA" id="ARBA00023136"/>
    </source>
</evidence>
<dbReference type="PANTHER" id="PTHR23506:SF23">
    <property type="entry name" value="GH10249P"/>
    <property type="match status" value="1"/>
</dbReference>
<dbReference type="PRINTS" id="PR01035">
    <property type="entry name" value="TCRTETA"/>
</dbReference>
<feature type="transmembrane region" description="Helical" evidence="6">
    <location>
        <begin position="365"/>
        <end position="384"/>
    </location>
</feature>
<feature type="transmembrane region" description="Helical" evidence="6">
    <location>
        <begin position="169"/>
        <end position="191"/>
    </location>
</feature>
<keyword evidence="4 6" id="KW-1133">Transmembrane helix</keyword>
<dbReference type="Pfam" id="PF07690">
    <property type="entry name" value="MFS_1"/>
    <property type="match status" value="2"/>
</dbReference>
<dbReference type="GO" id="GO:0022857">
    <property type="term" value="F:transmembrane transporter activity"/>
    <property type="evidence" value="ECO:0007669"/>
    <property type="project" value="InterPro"/>
</dbReference>
<feature type="transmembrane region" description="Helical" evidence="6">
    <location>
        <begin position="217"/>
        <end position="238"/>
    </location>
</feature>
<comment type="subcellular location">
    <subcellularLocation>
        <location evidence="1">Membrane</location>
        <topology evidence="1">Multi-pass membrane protein</topology>
    </subcellularLocation>
</comment>
<feature type="transmembrane region" description="Helical" evidence="6">
    <location>
        <begin position="21"/>
        <end position="39"/>
    </location>
</feature>
<evidence type="ECO:0000256" key="6">
    <source>
        <dbReference type="SAM" id="Phobius"/>
    </source>
</evidence>
<dbReference type="CDD" id="cd17325">
    <property type="entry name" value="MFS_MdtG_SLC18_like"/>
    <property type="match status" value="1"/>
</dbReference>
<feature type="transmembrane region" description="Helical" evidence="6">
    <location>
        <begin position="302"/>
        <end position="327"/>
    </location>
</feature>
<proteinExistence type="predicted"/>
<accession>A0A2V2N4R4</accession>
<dbReference type="InterPro" id="IPR050930">
    <property type="entry name" value="MFS_Vesicular_Transporter"/>
</dbReference>
<reference evidence="8 9" key="1">
    <citation type="submission" date="2018-05" db="EMBL/GenBank/DDBJ databases">
        <title>Draft genome of Methanospirillum stamsii Pt1.</title>
        <authorList>
            <person name="Dueholm M.S."/>
            <person name="Nielsen P.H."/>
            <person name="Bakmann L.F."/>
            <person name="Otzen D.E."/>
        </authorList>
    </citation>
    <scope>NUCLEOTIDE SEQUENCE [LARGE SCALE GENOMIC DNA]</scope>
    <source>
        <strain evidence="8 9">Pt1</strain>
    </source>
</reference>
<evidence type="ECO:0000313" key="9">
    <source>
        <dbReference type="Proteomes" id="UP000245934"/>
    </source>
</evidence>
<evidence type="ECO:0000256" key="4">
    <source>
        <dbReference type="ARBA" id="ARBA00022989"/>
    </source>
</evidence>
<evidence type="ECO:0000256" key="3">
    <source>
        <dbReference type="ARBA" id="ARBA00022692"/>
    </source>
</evidence>
<feature type="transmembrane region" description="Helical" evidence="6">
    <location>
        <begin position="51"/>
        <end position="71"/>
    </location>
</feature>